<dbReference type="PANTHER" id="PTHR42899">
    <property type="entry name" value="SPERMATOGENESIS-ASSOCIATED PROTEIN 20"/>
    <property type="match status" value="1"/>
</dbReference>
<dbReference type="InterPro" id="IPR004879">
    <property type="entry name" value="Ssp411-like_TRX"/>
</dbReference>
<dbReference type="InterPro" id="IPR036249">
    <property type="entry name" value="Thioredoxin-like_sf"/>
</dbReference>
<keyword evidence="3" id="KW-1185">Reference proteome</keyword>
<proteinExistence type="predicted"/>
<dbReference type="PANTHER" id="PTHR42899:SF1">
    <property type="entry name" value="SPERMATOGENESIS-ASSOCIATED PROTEIN 20"/>
    <property type="match status" value="1"/>
</dbReference>
<dbReference type="SUPFAM" id="SSF48208">
    <property type="entry name" value="Six-hairpin glycosidases"/>
    <property type="match status" value="1"/>
</dbReference>
<organism evidence="2 3">
    <name type="scientific">Hydrogenothermus marinus</name>
    <dbReference type="NCBI Taxonomy" id="133270"/>
    <lineage>
        <taxon>Bacteria</taxon>
        <taxon>Pseudomonadati</taxon>
        <taxon>Aquificota</taxon>
        <taxon>Aquificia</taxon>
        <taxon>Aquificales</taxon>
        <taxon>Hydrogenothermaceae</taxon>
        <taxon>Hydrogenothermus</taxon>
    </lineage>
</organism>
<name>A0A3M0BKE1_9AQUI</name>
<protein>
    <recommendedName>
        <fullName evidence="1">Spermatogenesis-associated protein 20-like TRX domain-containing protein</fullName>
    </recommendedName>
</protein>
<dbReference type="GO" id="GO:0005975">
    <property type="term" value="P:carbohydrate metabolic process"/>
    <property type="evidence" value="ECO:0007669"/>
    <property type="project" value="InterPro"/>
</dbReference>
<dbReference type="SUPFAM" id="SSF52833">
    <property type="entry name" value="Thioredoxin-like"/>
    <property type="match status" value="1"/>
</dbReference>
<evidence type="ECO:0000313" key="2">
    <source>
        <dbReference type="EMBL" id="RMA97086.1"/>
    </source>
</evidence>
<dbReference type="Gene3D" id="3.40.30.10">
    <property type="entry name" value="Glutaredoxin"/>
    <property type="match status" value="1"/>
</dbReference>
<evidence type="ECO:0000259" key="1">
    <source>
        <dbReference type="Pfam" id="PF03190"/>
    </source>
</evidence>
<dbReference type="AlphaFoldDB" id="A0A3M0BKE1"/>
<gene>
    <name evidence="2" type="ORF">CLV39_0740</name>
</gene>
<accession>A0A3M0BKE1</accession>
<evidence type="ECO:0000313" key="3">
    <source>
        <dbReference type="Proteomes" id="UP000280842"/>
    </source>
</evidence>
<dbReference type="InterPro" id="IPR008928">
    <property type="entry name" value="6-hairpin_glycosidase_sf"/>
</dbReference>
<dbReference type="OrthoDB" id="9762614at2"/>
<dbReference type="InterPro" id="IPR024705">
    <property type="entry name" value="Ssp411"/>
</dbReference>
<reference evidence="2 3" key="1">
    <citation type="submission" date="2018-10" db="EMBL/GenBank/DDBJ databases">
        <title>Genomic Encyclopedia of Archaeal and Bacterial Type Strains, Phase II (KMG-II): from individual species to whole genera.</title>
        <authorList>
            <person name="Goeker M."/>
        </authorList>
    </citation>
    <scope>NUCLEOTIDE SEQUENCE [LARGE SCALE GENOMIC DNA]</scope>
    <source>
        <strain evidence="2 3">VM1</strain>
    </source>
</reference>
<comment type="caution">
    <text evidence="2">The sequence shown here is derived from an EMBL/GenBank/DDBJ whole genome shotgun (WGS) entry which is preliminary data.</text>
</comment>
<dbReference type="PIRSF" id="PIRSF006402">
    <property type="entry name" value="UCP006402_thioredoxin"/>
    <property type="match status" value="1"/>
</dbReference>
<dbReference type="Pfam" id="PF03190">
    <property type="entry name" value="Thioredox_DsbH"/>
    <property type="match status" value="1"/>
</dbReference>
<dbReference type="Proteomes" id="UP000280842">
    <property type="component" value="Unassembled WGS sequence"/>
</dbReference>
<dbReference type="Gene3D" id="1.50.10.20">
    <property type="match status" value="1"/>
</dbReference>
<dbReference type="CDD" id="cd02955">
    <property type="entry name" value="SSP411"/>
    <property type="match status" value="1"/>
</dbReference>
<sequence length="668" mass="78596">MPNRLINEKSPYLQQHANNPVDWYPWCEEAFEKAKKENKPIFLSIGYSTCHWCHVMEKESFEDPEIAKMMNETFVNIKVDREERPDIDQVYMQVCMLLTGRGGWPLTIIMTPDKKPFFAGTYIPKESRYSIIGMKELIPQIKKIWEENKEALEERSEKILKALQEDLKPTYTDNRISDHLVKTAYKHFEYSFDKRYGGFGEAPKFPSPHNLLFLLRYYFVFKDENALKMVEKTLTEMRKGGIYDNIGYGFHRYSTDKRWLLPHFEKMLYDQAMLLMAYTEGFQATKNENFKETVYQISEYLFRDMESPEGAFSSAEDADSEGEEGKFYTFTYKELKDILKEDFEIFAKISDIKEEGNYLEEATGQPSYRNIIYQSKNWEVLEKETGISKEKLKDIWRKSLKKLFNIREKRVRPLKDTKILTDWNGLIIKALAQAGVVFNNKEFIEKAKKSADFIINNMYKDGILYHRYKDGDIAFEGNLDDYAFLSYGLFELYQATFDKKYLDLSKELTDKLIENFWDKTSGGFFYTSENNKDVIVRNKEAYDGAYPSGNSVAYNMLVNLYKITQDNKYLDYIENTEKAFYNQIKVAPQGFSMFLNGYLNLVYGSEVVIEGNKEEALDTRFYLEKEYIPLKVLDYKPSSNLKIYVCKNFTCKYPVDNKEDALKQLLEG</sequence>
<dbReference type="RefSeq" id="WP_121922878.1">
    <property type="nucleotide sequence ID" value="NZ_REFO01000011.1"/>
</dbReference>
<dbReference type="EMBL" id="REFO01000011">
    <property type="protein sequence ID" value="RMA97086.1"/>
    <property type="molecule type" value="Genomic_DNA"/>
</dbReference>
<feature type="domain" description="Spermatogenesis-associated protein 20-like TRX" evidence="1">
    <location>
        <begin position="2"/>
        <end position="164"/>
    </location>
</feature>